<evidence type="ECO:0000313" key="2">
    <source>
        <dbReference type="Proteomes" id="UP000324800"/>
    </source>
</evidence>
<evidence type="ECO:0000313" key="1">
    <source>
        <dbReference type="EMBL" id="KAA6384740.1"/>
    </source>
</evidence>
<sequence>MACAALFSDLFKPFLIVKRSLNVDKFLQAGLRDNIDVVLSQAEGTTMTTTLFLVCACKHHVQTLRRNYTHDAREQVGILAVSALHQAMVLINAFNSFRKLRLEQQWNAQRRNYIEICHESFIEVLEAIEADKLLLKYTVTKQTKIRAKKSKRLHQ</sequence>
<organism evidence="1 2">
    <name type="scientific">Streblomastix strix</name>
    <dbReference type="NCBI Taxonomy" id="222440"/>
    <lineage>
        <taxon>Eukaryota</taxon>
        <taxon>Metamonada</taxon>
        <taxon>Preaxostyla</taxon>
        <taxon>Oxymonadida</taxon>
        <taxon>Streblomastigidae</taxon>
        <taxon>Streblomastix</taxon>
    </lineage>
</organism>
<dbReference type="EMBL" id="SNRW01005604">
    <property type="protein sequence ID" value="KAA6384740.1"/>
    <property type="molecule type" value="Genomic_DNA"/>
</dbReference>
<dbReference type="OrthoDB" id="3341102at2759"/>
<accession>A0A5J4VQI7</accession>
<reference evidence="1 2" key="1">
    <citation type="submission" date="2019-03" db="EMBL/GenBank/DDBJ databases">
        <title>Single cell metagenomics reveals metabolic interactions within the superorganism composed of flagellate Streblomastix strix and complex community of Bacteroidetes bacteria on its surface.</title>
        <authorList>
            <person name="Treitli S.C."/>
            <person name="Kolisko M."/>
            <person name="Husnik F."/>
            <person name="Keeling P."/>
            <person name="Hampl V."/>
        </authorList>
    </citation>
    <scope>NUCLEOTIDE SEQUENCE [LARGE SCALE GENOMIC DNA]</scope>
    <source>
        <strain evidence="1">ST1C</strain>
    </source>
</reference>
<gene>
    <name evidence="1" type="ORF">EZS28_019731</name>
</gene>
<name>A0A5J4VQI7_9EUKA</name>
<comment type="caution">
    <text evidence="1">The sequence shown here is derived from an EMBL/GenBank/DDBJ whole genome shotgun (WGS) entry which is preliminary data.</text>
</comment>
<protein>
    <submittedName>
        <fullName evidence="1">Uncharacterized protein</fullName>
    </submittedName>
</protein>
<dbReference type="AlphaFoldDB" id="A0A5J4VQI7"/>
<proteinExistence type="predicted"/>
<dbReference type="Proteomes" id="UP000324800">
    <property type="component" value="Unassembled WGS sequence"/>
</dbReference>